<proteinExistence type="predicted"/>
<evidence type="ECO:0000313" key="2">
    <source>
        <dbReference type="Proteomes" id="UP000446866"/>
    </source>
</evidence>
<name>A0A845QQI0_9FIRM</name>
<dbReference type="Proteomes" id="UP000446866">
    <property type="component" value="Unassembled WGS sequence"/>
</dbReference>
<gene>
    <name evidence="1" type="ORF">D0435_11555</name>
</gene>
<protein>
    <submittedName>
        <fullName evidence="1">Uncharacterized protein</fullName>
    </submittedName>
</protein>
<dbReference type="EMBL" id="QXWK01000022">
    <property type="protein sequence ID" value="NBH62288.1"/>
    <property type="molecule type" value="Genomic_DNA"/>
</dbReference>
<accession>A0A845QQI0</accession>
<evidence type="ECO:0000313" key="1">
    <source>
        <dbReference type="EMBL" id="NBH62288.1"/>
    </source>
</evidence>
<dbReference type="RefSeq" id="WP_160202577.1">
    <property type="nucleotide sequence ID" value="NZ_QXWK01000022.1"/>
</dbReference>
<keyword evidence="2" id="KW-1185">Reference proteome</keyword>
<dbReference type="AlphaFoldDB" id="A0A845QQI0"/>
<organism evidence="1 2">
    <name type="scientific">Anaerotruncus colihominis</name>
    <dbReference type="NCBI Taxonomy" id="169435"/>
    <lineage>
        <taxon>Bacteria</taxon>
        <taxon>Bacillati</taxon>
        <taxon>Bacillota</taxon>
        <taxon>Clostridia</taxon>
        <taxon>Eubacteriales</taxon>
        <taxon>Oscillospiraceae</taxon>
        <taxon>Anaerotruncus</taxon>
    </lineage>
</organism>
<comment type="caution">
    <text evidence="1">The sequence shown here is derived from an EMBL/GenBank/DDBJ whole genome shotgun (WGS) entry which is preliminary data.</text>
</comment>
<reference evidence="1 2" key="1">
    <citation type="submission" date="2018-08" db="EMBL/GenBank/DDBJ databases">
        <title>Murine metabolic-syndrome-specific gut microbial biobank.</title>
        <authorList>
            <person name="Liu C."/>
        </authorList>
    </citation>
    <scope>NUCLEOTIDE SEQUENCE [LARGE SCALE GENOMIC DNA]</scope>
    <source>
        <strain evidence="1 2">28</strain>
    </source>
</reference>
<sequence>MYNNGYILIEKEGEDTYYSLYDRGFDSRFNERRLYAGDEMIPQYIAEDVLLKQGYASTAVEQTDAEWLKEQVKFAEVSIRVNDECGIE</sequence>